<name>A0ABP0JZJ5_9DINO</name>
<feature type="compositionally biased region" description="Basic and acidic residues" evidence="1">
    <location>
        <begin position="806"/>
        <end position="816"/>
    </location>
</feature>
<evidence type="ECO:0000259" key="2">
    <source>
        <dbReference type="PROSITE" id="PS50222"/>
    </source>
</evidence>
<feature type="region of interest" description="Disordered" evidence="1">
    <location>
        <begin position="1217"/>
        <end position="1261"/>
    </location>
</feature>
<dbReference type="PROSITE" id="PS50222">
    <property type="entry name" value="EF_HAND_2"/>
    <property type="match status" value="1"/>
</dbReference>
<protein>
    <recommendedName>
        <fullName evidence="2">EF-hand domain-containing protein</fullName>
    </recommendedName>
</protein>
<feature type="region of interest" description="Disordered" evidence="1">
    <location>
        <begin position="131"/>
        <end position="185"/>
    </location>
</feature>
<dbReference type="InterPro" id="IPR002048">
    <property type="entry name" value="EF_hand_dom"/>
</dbReference>
<feature type="compositionally biased region" description="Polar residues" evidence="1">
    <location>
        <begin position="1375"/>
        <end position="1386"/>
    </location>
</feature>
<feature type="compositionally biased region" description="Low complexity" evidence="1">
    <location>
        <begin position="61"/>
        <end position="79"/>
    </location>
</feature>
<accession>A0ABP0JZJ5</accession>
<sequence length="1386" mass="153749">MWGFLRDAEVSSECINRGLMLPMSRESWVLKEACTIGNCTLNDSAVAAQVLASHEPCQAFSRPQSRQSSRPRTGSRPSSVGGCRKPKRPAASLAELKESASNRAASWLRNYATYEQNAQMLQVALTLGDGQHSSLQRTNSAPEPLRPSSATNRGPDRRGKVSGGAAMTLQRRQGGHLRRPGPGLRCETSERLLRKENGWPAPWADGSVAHDLVRPTTTPSRTREKKIDVKGTTTGVVRAVECDKKFQAQLLETWKRSNDLDEASERVHRRQVCQFFDFLKRPDGDMDMESAVLPYINEGFASPEYVEAEIARAAPDIHGKDMPQAGGELSALKQTAIRQVLVLYSQVARPQNIGTQEVIFRSAFCRFILDSNLVAIEAEDTERPTYHKSVRLFDNISKFSGGLARYANIDHCVTLVVQLMMQINMPAALAWELFEEGLQKAERTAEALLRETQSKARQTAEALAVETTEEAILERRMEIFGKHGSPPQLFQGPLATWTRGLRFWINSVTTSCEPEATMERMDQVLAYEQYLRDEILEPGCLCVVSKFQGLFEELFSAYCYEEKTATKEDENGKIRLEPVQHMSFAAFFRFCLDFSIFPSLISFEEAWQAYSKADCVQLLGSKESPLKVKRFKKVEANPSRVSAILGLRNMVNRNRKGWERETSIDYDKKSETSRSEQEEEEELTSESESSDEEEEVPDEVEPPTAPSALLDAGGESGGSALPSTQSSRHPSVGAQEGDAEHLAPVVRKTEKKSTLTLQQERHRRVVNDSEVAAAIRNHRRLSVGPGDHEAQQAQLQQVVQQINHLSEAKDPPKVKEVTIQPEPEVAKLPEPPRPEKRSSAGPPNLHTPPSLVRGASPRGVSPAASPRVVAPAPVVPVPHEKQRKVSQEVEPGHRRGSAGNRFLSVLGALDPTKVKDLMMDSPVEQPKKVAPRVKYTADFSWLQKPFREMTDKELKGYSLLIVVDECCKDHFLNVRGLVANGKIQRSRQGLLSYIAFMELLKKFRITHTFETSSELQEFMRTIDPCSDGMLDPVELEKAIAAVREDEARRRPNAAPRGGPFAASLGEEARRLSGLPAEVDASGKEVPVAFNVAAFAESLLLLGHHHMHGSGALIKCCAPSPAKAMYLINFLHYQHDRLVKTHIQQREEAITVGAEQAATVLVRPRSPPLASEKEGEKSNALTRMIGAARKVQQGMRDIRAGQHRNAVLAVLEPPDVVVSPVESHGSRTGATESKSEDAGPSRPPSPSSRKTPSPRGLHQEHWPDGASYVTVSQQLLKDKQEIFKRWMDGEGKLPQLSPWFSESNQTCSKCKRKRDSHGIGNVFCHVCSCVDSKPLNETILFPVMERARLRRKMGSQVARPPEKPAPTRANLRAPDASSQRSGSNHSN</sequence>
<proteinExistence type="predicted"/>
<feature type="compositionally biased region" description="Acidic residues" evidence="1">
    <location>
        <begin position="677"/>
        <end position="701"/>
    </location>
</feature>
<feature type="compositionally biased region" description="Basic and acidic residues" evidence="1">
    <location>
        <begin position="878"/>
        <end position="893"/>
    </location>
</feature>
<evidence type="ECO:0000313" key="4">
    <source>
        <dbReference type="Proteomes" id="UP001642484"/>
    </source>
</evidence>
<feature type="compositionally biased region" description="Basic and acidic residues" evidence="1">
    <location>
        <begin position="824"/>
        <end position="838"/>
    </location>
</feature>
<feature type="compositionally biased region" description="Low complexity" evidence="1">
    <location>
        <begin position="860"/>
        <end position="872"/>
    </location>
</feature>
<feature type="region of interest" description="Disordered" evidence="1">
    <location>
        <begin position="805"/>
        <end position="897"/>
    </location>
</feature>
<comment type="caution">
    <text evidence="3">The sequence shown here is derived from an EMBL/GenBank/DDBJ whole genome shotgun (WGS) entry which is preliminary data.</text>
</comment>
<feature type="region of interest" description="Disordered" evidence="1">
    <location>
        <begin position="58"/>
        <end position="89"/>
    </location>
</feature>
<feature type="domain" description="EF-hand" evidence="2">
    <location>
        <begin position="1010"/>
        <end position="1045"/>
    </location>
</feature>
<keyword evidence="4" id="KW-1185">Reference proteome</keyword>
<gene>
    <name evidence="3" type="ORF">CCMP2556_LOCUS13853</name>
</gene>
<dbReference type="Proteomes" id="UP001642484">
    <property type="component" value="Unassembled WGS sequence"/>
</dbReference>
<dbReference type="EMBL" id="CAXAMN010007002">
    <property type="protein sequence ID" value="CAK9019936.1"/>
    <property type="molecule type" value="Genomic_DNA"/>
</dbReference>
<evidence type="ECO:0000313" key="3">
    <source>
        <dbReference type="EMBL" id="CAK9019936.1"/>
    </source>
</evidence>
<reference evidence="3 4" key="1">
    <citation type="submission" date="2024-02" db="EMBL/GenBank/DDBJ databases">
        <authorList>
            <person name="Chen Y."/>
            <person name="Shah S."/>
            <person name="Dougan E. K."/>
            <person name="Thang M."/>
            <person name="Chan C."/>
        </authorList>
    </citation>
    <scope>NUCLEOTIDE SEQUENCE [LARGE SCALE GENOMIC DNA]</scope>
</reference>
<evidence type="ECO:0000256" key="1">
    <source>
        <dbReference type="SAM" id="MobiDB-lite"/>
    </source>
</evidence>
<feature type="compositionally biased region" description="Basic and acidic residues" evidence="1">
    <location>
        <begin position="662"/>
        <end position="676"/>
    </location>
</feature>
<organism evidence="3 4">
    <name type="scientific">Durusdinium trenchii</name>
    <dbReference type="NCBI Taxonomy" id="1381693"/>
    <lineage>
        <taxon>Eukaryota</taxon>
        <taxon>Sar</taxon>
        <taxon>Alveolata</taxon>
        <taxon>Dinophyceae</taxon>
        <taxon>Suessiales</taxon>
        <taxon>Symbiodiniaceae</taxon>
        <taxon>Durusdinium</taxon>
    </lineage>
</organism>
<feature type="compositionally biased region" description="Polar residues" evidence="1">
    <location>
        <begin position="131"/>
        <end position="141"/>
    </location>
</feature>
<feature type="region of interest" description="Disordered" evidence="1">
    <location>
        <begin position="1349"/>
        <end position="1386"/>
    </location>
</feature>
<feature type="region of interest" description="Disordered" evidence="1">
    <location>
        <begin position="662"/>
        <end position="763"/>
    </location>
</feature>